<keyword evidence="4" id="KW-0726">Sexual differentiation</keyword>
<evidence type="ECO:0000313" key="9">
    <source>
        <dbReference type="Proteomes" id="UP000291116"/>
    </source>
</evidence>
<dbReference type="InterPro" id="IPR007702">
    <property type="entry name" value="Janus"/>
</dbReference>
<gene>
    <name evidence="8" type="ORF">PSNMU_V1.4_AUG-EV-PASAV3_0087100</name>
</gene>
<accession>A0A448ZIE4</accession>
<evidence type="ECO:0000256" key="5">
    <source>
        <dbReference type="PIRSR" id="PIRSR607702-1"/>
    </source>
</evidence>
<dbReference type="GO" id="GO:0005829">
    <property type="term" value="C:cytosol"/>
    <property type="evidence" value="ECO:0007669"/>
    <property type="project" value="TreeGrafter"/>
</dbReference>
<dbReference type="GO" id="GO:0101006">
    <property type="term" value="F:protein histidine phosphatase activity"/>
    <property type="evidence" value="ECO:0007669"/>
    <property type="project" value="TreeGrafter"/>
</dbReference>
<reference evidence="8 9" key="1">
    <citation type="submission" date="2019-01" db="EMBL/GenBank/DDBJ databases">
        <authorList>
            <person name="Ferrante I. M."/>
        </authorList>
    </citation>
    <scope>NUCLEOTIDE SEQUENCE [LARGE SCALE GENOMIC DNA]</scope>
    <source>
        <strain evidence="8 9">B856</strain>
    </source>
</reference>
<dbReference type="PANTHER" id="PTHR12258:SF5">
    <property type="entry name" value="BCDNA.GH02250-RELATED"/>
    <property type="match status" value="1"/>
</dbReference>
<proteinExistence type="inferred from homology"/>
<dbReference type="PANTHER" id="PTHR12258">
    <property type="entry name" value="JANUS-A/JANUS-B"/>
    <property type="match status" value="1"/>
</dbReference>
<dbReference type="GO" id="GO:0007548">
    <property type="term" value="P:sex differentiation"/>
    <property type="evidence" value="ECO:0007669"/>
    <property type="project" value="UniProtKB-KW"/>
</dbReference>
<evidence type="ECO:0000313" key="8">
    <source>
        <dbReference type="EMBL" id="VEU41819.1"/>
    </source>
</evidence>
<dbReference type="SUPFAM" id="SSF143724">
    <property type="entry name" value="PHP14-like"/>
    <property type="match status" value="1"/>
</dbReference>
<comment type="similarity">
    <text evidence="2">Belongs to the janus family.</text>
</comment>
<dbReference type="Gene3D" id="3.50.20.20">
    <property type="entry name" value="Janus/Ocnus"/>
    <property type="match status" value="1"/>
</dbReference>
<evidence type="ECO:0000256" key="2">
    <source>
        <dbReference type="ARBA" id="ARBA00010971"/>
    </source>
</evidence>
<organism evidence="8 9">
    <name type="scientific">Pseudo-nitzschia multistriata</name>
    <dbReference type="NCBI Taxonomy" id="183589"/>
    <lineage>
        <taxon>Eukaryota</taxon>
        <taxon>Sar</taxon>
        <taxon>Stramenopiles</taxon>
        <taxon>Ochrophyta</taxon>
        <taxon>Bacillariophyta</taxon>
        <taxon>Bacillariophyceae</taxon>
        <taxon>Bacillariophycidae</taxon>
        <taxon>Bacillariales</taxon>
        <taxon>Bacillariaceae</taxon>
        <taxon>Pseudo-nitzschia</taxon>
    </lineage>
</organism>
<evidence type="ECO:0000256" key="7">
    <source>
        <dbReference type="SAM" id="MobiDB-lite"/>
    </source>
</evidence>
<feature type="active site" description="Proton acceptor" evidence="5">
    <location>
        <position position="84"/>
    </location>
</feature>
<evidence type="ECO:0000256" key="3">
    <source>
        <dbReference type="ARBA" id="ARBA00022782"/>
    </source>
</evidence>
<protein>
    <submittedName>
        <fullName evidence="8">Uncharacterized protein</fullName>
    </submittedName>
</protein>
<dbReference type="GO" id="GO:0030154">
    <property type="term" value="P:cell differentiation"/>
    <property type="evidence" value="ECO:0007669"/>
    <property type="project" value="UniProtKB-KW"/>
</dbReference>
<dbReference type="InterPro" id="IPR038596">
    <property type="entry name" value="Janus_sf"/>
</dbReference>
<keyword evidence="3" id="KW-0221">Differentiation</keyword>
<evidence type="ECO:0000256" key="1">
    <source>
        <dbReference type="ARBA" id="ARBA00002508"/>
    </source>
</evidence>
<dbReference type="EMBL" id="CAACVS010000386">
    <property type="protein sequence ID" value="VEU41819.1"/>
    <property type="molecule type" value="Genomic_DNA"/>
</dbReference>
<keyword evidence="9" id="KW-1185">Reference proteome</keyword>
<dbReference type="AlphaFoldDB" id="A0A448ZIE4"/>
<evidence type="ECO:0000256" key="6">
    <source>
        <dbReference type="PIRSR" id="PIRSR607702-2"/>
    </source>
</evidence>
<dbReference type="Pfam" id="PF05005">
    <property type="entry name" value="Ocnus"/>
    <property type="match status" value="1"/>
</dbReference>
<dbReference type="OrthoDB" id="10249612at2759"/>
<feature type="binding site" evidence="6">
    <location>
        <position position="57"/>
    </location>
    <ligand>
        <name>substrate</name>
    </ligand>
</feature>
<comment type="function">
    <text evidence="1">JanA and janB regulate somatic sex differentiation.</text>
</comment>
<sequence length="159" mass="17313">MSNFTTNEEDQREAAKLQARLRNAASDDDGNGNNGEIDSAATYHPIPNVTMAEGKHKYVLMSAVLPNSSERQNFVVSSAFASYHRDAAEPMVAALESSGYKSVAITGGGRISLDTNKRSISVYGFSYGFGLADHALSVSVIKNDERYKDFDVTWSNEGY</sequence>
<name>A0A448ZIE4_9STRA</name>
<feature type="region of interest" description="Disordered" evidence="7">
    <location>
        <begin position="1"/>
        <end position="41"/>
    </location>
</feature>
<evidence type="ECO:0000256" key="4">
    <source>
        <dbReference type="ARBA" id="ARBA00022928"/>
    </source>
</evidence>
<dbReference type="Proteomes" id="UP000291116">
    <property type="component" value="Unassembled WGS sequence"/>
</dbReference>